<feature type="non-terminal residue" evidence="1">
    <location>
        <position position="42"/>
    </location>
</feature>
<gene>
    <name evidence="1" type="ORF">Goari_022009</name>
</gene>
<name>A0A7J8YN91_GOSAI</name>
<keyword evidence="2" id="KW-1185">Reference proteome</keyword>
<reference evidence="1 2" key="1">
    <citation type="journal article" date="2019" name="Genome Biol. Evol.">
        <title>Insights into the evolution of the New World diploid cottons (Gossypium, subgenus Houzingenia) based on genome sequencing.</title>
        <authorList>
            <person name="Grover C.E."/>
            <person name="Arick M.A. 2nd"/>
            <person name="Thrash A."/>
            <person name="Conover J.L."/>
            <person name="Sanders W.S."/>
            <person name="Peterson D.G."/>
            <person name="Frelichowski J.E."/>
            <person name="Scheffler J.A."/>
            <person name="Scheffler B.E."/>
            <person name="Wendel J.F."/>
        </authorList>
    </citation>
    <scope>NUCLEOTIDE SEQUENCE [LARGE SCALE GENOMIC DNA]</scope>
    <source>
        <strain evidence="1">185</strain>
        <tissue evidence="1">Leaf</tissue>
    </source>
</reference>
<evidence type="ECO:0000313" key="2">
    <source>
        <dbReference type="Proteomes" id="UP000593577"/>
    </source>
</evidence>
<accession>A0A7J8YN91</accession>
<sequence>MANQFGNFIGQFVEYDTILVTRGVRKFMYIRVKLNVCVPLKR</sequence>
<comment type="caution">
    <text evidence="1">The sequence shown here is derived from an EMBL/GenBank/DDBJ whole genome shotgun (WGS) entry which is preliminary data.</text>
</comment>
<dbReference type="EMBL" id="JABFAA010100961">
    <property type="protein sequence ID" value="MBA0700770.1"/>
    <property type="molecule type" value="Genomic_DNA"/>
</dbReference>
<proteinExistence type="predicted"/>
<evidence type="ECO:0000313" key="1">
    <source>
        <dbReference type="EMBL" id="MBA0700770.1"/>
    </source>
</evidence>
<organism evidence="1 2">
    <name type="scientific">Gossypium aridum</name>
    <name type="common">American cotton</name>
    <name type="synonym">Erioxylum aridum</name>
    <dbReference type="NCBI Taxonomy" id="34290"/>
    <lineage>
        <taxon>Eukaryota</taxon>
        <taxon>Viridiplantae</taxon>
        <taxon>Streptophyta</taxon>
        <taxon>Embryophyta</taxon>
        <taxon>Tracheophyta</taxon>
        <taxon>Spermatophyta</taxon>
        <taxon>Magnoliopsida</taxon>
        <taxon>eudicotyledons</taxon>
        <taxon>Gunneridae</taxon>
        <taxon>Pentapetalae</taxon>
        <taxon>rosids</taxon>
        <taxon>malvids</taxon>
        <taxon>Malvales</taxon>
        <taxon>Malvaceae</taxon>
        <taxon>Malvoideae</taxon>
        <taxon>Gossypium</taxon>
    </lineage>
</organism>
<dbReference type="AlphaFoldDB" id="A0A7J8YN91"/>
<protein>
    <submittedName>
        <fullName evidence="1">Uncharacterized protein</fullName>
    </submittedName>
</protein>
<dbReference type="Proteomes" id="UP000593577">
    <property type="component" value="Unassembled WGS sequence"/>
</dbReference>